<name>A0ABS3C5P7_9BACT</name>
<dbReference type="SMART" id="SM00448">
    <property type="entry name" value="REC"/>
    <property type="match status" value="1"/>
</dbReference>
<comment type="caution">
    <text evidence="4">The sequence shown here is derived from an EMBL/GenBank/DDBJ whole genome shotgun (WGS) entry which is preliminary data.</text>
</comment>
<gene>
    <name evidence="4" type="ORF">J0A68_15850</name>
</gene>
<proteinExistence type="predicted"/>
<dbReference type="PROSITE" id="PS50930">
    <property type="entry name" value="HTH_LYTTR"/>
    <property type="match status" value="1"/>
</dbReference>
<dbReference type="Gene3D" id="2.40.50.1020">
    <property type="entry name" value="LytTr DNA-binding domain"/>
    <property type="match status" value="1"/>
</dbReference>
<evidence type="ECO:0000256" key="1">
    <source>
        <dbReference type="PROSITE-ProRule" id="PRU00169"/>
    </source>
</evidence>
<dbReference type="PANTHER" id="PTHR37299:SF1">
    <property type="entry name" value="STAGE 0 SPORULATION PROTEIN A HOMOLOG"/>
    <property type="match status" value="1"/>
</dbReference>
<feature type="domain" description="Response regulatory" evidence="2">
    <location>
        <begin position="3"/>
        <end position="117"/>
    </location>
</feature>
<keyword evidence="5" id="KW-1185">Reference proteome</keyword>
<keyword evidence="1" id="KW-0597">Phosphoprotein</keyword>
<sequence length="248" mass="28370">MIQSVIIEDEPQSADRLRLLLEKYHREEIQLLRWIQNGKEAEEFLSQNPVDLVFFDVEIGSVTAFEILAKLKSWDFSIIFTTAHQAYALQAIRHSALDYLLKPVDALELDAAIVKVKDRRSSGSSPQIRLLLDYLRHGAKHSRLPIPTQTGIEYLETDEIVRCQADVNYTHIFLKEGRKITVAKTLKDFEGLLAASGFFRTHNSHLVNLREVRIYHKGKGGYLILKDGSEIEVASRRKEELLLALGQF</sequence>
<protein>
    <submittedName>
        <fullName evidence="4">Response regulator transcription factor</fullName>
    </submittedName>
</protein>
<dbReference type="EMBL" id="JAFKCT010000007">
    <property type="protein sequence ID" value="MBN7812427.1"/>
    <property type="molecule type" value="Genomic_DNA"/>
</dbReference>
<dbReference type="PANTHER" id="PTHR37299">
    <property type="entry name" value="TRANSCRIPTIONAL REGULATOR-RELATED"/>
    <property type="match status" value="1"/>
</dbReference>
<dbReference type="InterPro" id="IPR011006">
    <property type="entry name" value="CheY-like_superfamily"/>
</dbReference>
<feature type="domain" description="HTH LytTR-type" evidence="3">
    <location>
        <begin position="144"/>
        <end position="247"/>
    </location>
</feature>
<dbReference type="SUPFAM" id="SSF52172">
    <property type="entry name" value="CheY-like"/>
    <property type="match status" value="1"/>
</dbReference>
<accession>A0ABS3C5P7</accession>
<evidence type="ECO:0000313" key="4">
    <source>
        <dbReference type="EMBL" id="MBN7812427.1"/>
    </source>
</evidence>
<dbReference type="InterPro" id="IPR046947">
    <property type="entry name" value="LytR-like"/>
</dbReference>
<dbReference type="Pfam" id="PF04397">
    <property type="entry name" value="LytTR"/>
    <property type="match status" value="1"/>
</dbReference>
<dbReference type="Pfam" id="PF00072">
    <property type="entry name" value="Response_reg"/>
    <property type="match status" value="1"/>
</dbReference>
<feature type="modified residue" description="4-aspartylphosphate" evidence="1">
    <location>
        <position position="56"/>
    </location>
</feature>
<dbReference type="InterPro" id="IPR007492">
    <property type="entry name" value="LytTR_DNA-bd_dom"/>
</dbReference>
<evidence type="ECO:0000259" key="2">
    <source>
        <dbReference type="PROSITE" id="PS50110"/>
    </source>
</evidence>
<dbReference type="SMART" id="SM00850">
    <property type="entry name" value="LytTR"/>
    <property type="match status" value="1"/>
</dbReference>
<evidence type="ECO:0000259" key="3">
    <source>
        <dbReference type="PROSITE" id="PS50930"/>
    </source>
</evidence>
<evidence type="ECO:0000313" key="5">
    <source>
        <dbReference type="Proteomes" id="UP000664317"/>
    </source>
</evidence>
<organism evidence="4 5">
    <name type="scientific">Algoriphagus oliviformis</name>
    <dbReference type="NCBI Taxonomy" id="2811231"/>
    <lineage>
        <taxon>Bacteria</taxon>
        <taxon>Pseudomonadati</taxon>
        <taxon>Bacteroidota</taxon>
        <taxon>Cytophagia</taxon>
        <taxon>Cytophagales</taxon>
        <taxon>Cyclobacteriaceae</taxon>
        <taxon>Algoriphagus</taxon>
    </lineage>
</organism>
<dbReference type="PROSITE" id="PS50110">
    <property type="entry name" value="RESPONSE_REGULATORY"/>
    <property type="match status" value="1"/>
</dbReference>
<reference evidence="4 5" key="1">
    <citation type="submission" date="2021-03" db="EMBL/GenBank/DDBJ databases">
        <title>novel species isolated from a fishpond in China.</title>
        <authorList>
            <person name="Lu H."/>
            <person name="Cai Z."/>
        </authorList>
    </citation>
    <scope>NUCLEOTIDE SEQUENCE [LARGE SCALE GENOMIC DNA]</scope>
    <source>
        <strain evidence="4 5">H41</strain>
    </source>
</reference>
<dbReference type="Proteomes" id="UP000664317">
    <property type="component" value="Unassembled WGS sequence"/>
</dbReference>
<dbReference type="RefSeq" id="WP_206579208.1">
    <property type="nucleotide sequence ID" value="NZ_JAFKCT010000007.1"/>
</dbReference>
<dbReference type="Gene3D" id="3.40.50.2300">
    <property type="match status" value="1"/>
</dbReference>
<dbReference type="InterPro" id="IPR001789">
    <property type="entry name" value="Sig_transdc_resp-reg_receiver"/>
</dbReference>